<gene>
    <name evidence="2" type="ORF">H9657_10875</name>
</gene>
<reference evidence="2 3" key="1">
    <citation type="submission" date="2020-08" db="EMBL/GenBank/DDBJ databases">
        <title>A Genomic Blueprint of the Chicken Gut Microbiome.</title>
        <authorList>
            <person name="Gilroy R."/>
            <person name="Ravi A."/>
            <person name="Getino M."/>
            <person name="Pursley I."/>
            <person name="Horton D.L."/>
            <person name="Alikhan N.-F."/>
            <person name="Baker D."/>
            <person name="Gharbi K."/>
            <person name="Hall N."/>
            <person name="Watson M."/>
            <person name="Adriaenssens E.M."/>
            <person name="Foster-Nyarko E."/>
            <person name="Jarju S."/>
            <person name="Secka A."/>
            <person name="Antonio M."/>
            <person name="Oren A."/>
            <person name="Chaudhuri R."/>
            <person name="La Ragione R.M."/>
            <person name="Hildebrand F."/>
            <person name="Pallen M.J."/>
        </authorList>
    </citation>
    <scope>NUCLEOTIDE SEQUENCE [LARGE SCALE GENOMIC DNA]</scope>
    <source>
        <strain evidence="2 3">Sa3CUA2</strain>
    </source>
</reference>
<keyword evidence="3" id="KW-1185">Reference proteome</keyword>
<sequence>MPRVRALALAVIRRPGTGQLFVDEMVEPGTGRRFHRPAGGGIEFGEHAAQTLERELLEEYALAITVGRQLGALESHFTYAGRAGHEIVLVHEARLTDPADYEPERRPCLDQSHVCGVWRSPEEQTIPLYPAGLAGLLEVDGH</sequence>
<dbReference type="SUPFAM" id="SSF55811">
    <property type="entry name" value="Nudix"/>
    <property type="match status" value="1"/>
</dbReference>
<evidence type="ECO:0000259" key="1">
    <source>
        <dbReference type="PROSITE" id="PS51462"/>
    </source>
</evidence>
<organism evidence="2 3">
    <name type="scientific">Cellulomonas avistercoris</name>
    <dbReference type="NCBI Taxonomy" id="2762242"/>
    <lineage>
        <taxon>Bacteria</taxon>
        <taxon>Bacillati</taxon>
        <taxon>Actinomycetota</taxon>
        <taxon>Actinomycetes</taxon>
        <taxon>Micrococcales</taxon>
        <taxon>Cellulomonadaceae</taxon>
        <taxon>Cellulomonas</taxon>
    </lineage>
</organism>
<dbReference type="InterPro" id="IPR000086">
    <property type="entry name" value="NUDIX_hydrolase_dom"/>
</dbReference>
<protein>
    <submittedName>
        <fullName evidence="2">NUDIX domain-containing protein</fullName>
    </submittedName>
</protein>
<evidence type="ECO:0000313" key="2">
    <source>
        <dbReference type="EMBL" id="MBD7918774.1"/>
    </source>
</evidence>
<dbReference type="PROSITE" id="PS51462">
    <property type="entry name" value="NUDIX"/>
    <property type="match status" value="1"/>
</dbReference>
<name>A0ABR8QEP5_9CELL</name>
<accession>A0ABR8QEP5</accession>
<comment type="caution">
    <text evidence="2">The sequence shown here is derived from an EMBL/GenBank/DDBJ whole genome shotgun (WGS) entry which is preliminary data.</text>
</comment>
<dbReference type="EMBL" id="JACSQV010000008">
    <property type="protein sequence ID" value="MBD7918774.1"/>
    <property type="molecule type" value="Genomic_DNA"/>
</dbReference>
<dbReference type="RefSeq" id="WP_191783250.1">
    <property type="nucleotide sequence ID" value="NZ_JACSQV010000008.1"/>
</dbReference>
<evidence type="ECO:0000313" key="3">
    <source>
        <dbReference type="Proteomes" id="UP000604241"/>
    </source>
</evidence>
<dbReference type="Pfam" id="PF00293">
    <property type="entry name" value="NUDIX"/>
    <property type="match status" value="1"/>
</dbReference>
<dbReference type="Proteomes" id="UP000604241">
    <property type="component" value="Unassembled WGS sequence"/>
</dbReference>
<dbReference type="InterPro" id="IPR015797">
    <property type="entry name" value="NUDIX_hydrolase-like_dom_sf"/>
</dbReference>
<feature type="domain" description="Nudix hydrolase" evidence="1">
    <location>
        <begin position="2"/>
        <end position="142"/>
    </location>
</feature>
<dbReference type="Gene3D" id="3.90.79.10">
    <property type="entry name" value="Nucleoside Triphosphate Pyrophosphohydrolase"/>
    <property type="match status" value="1"/>
</dbReference>
<proteinExistence type="predicted"/>